<dbReference type="GO" id="GO:0030420">
    <property type="term" value="P:establishment of competence for transformation"/>
    <property type="evidence" value="ECO:0007669"/>
    <property type="project" value="UniProtKB-KW"/>
</dbReference>
<evidence type="ECO:0000256" key="3">
    <source>
        <dbReference type="SAM" id="Phobius"/>
    </source>
</evidence>
<dbReference type="Pfam" id="PF07963">
    <property type="entry name" value="N_methyl"/>
    <property type="match status" value="1"/>
</dbReference>
<keyword evidence="3" id="KW-0472">Membrane</keyword>
<name>A0A1I1J0B0_9LACT</name>
<feature type="transmembrane region" description="Helical" evidence="3">
    <location>
        <begin position="20"/>
        <end position="42"/>
    </location>
</feature>
<dbReference type="AlphaFoldDB" id="A0A1I1J0B0"/>
<dbReference type="Proteomes" id="UP000199612">
    <property type="component" value="Unassembled WGS sequence"/>
</dbReference>
<keyword evidence="5" id="KW-1185">Reference proteome</keyword>
<keyword evidence="2" id="KW-0178">Competence</keyword>
<protein>
    <submittedName>
        <fullName evidence="4">Type IV pilus assembly protein PilA</fullName>
    </submittedName>
</protein>
<dbReference type="RefSeq" id="WP_091530126.1">
    <property type="nucleotide sequence ID" value="NZ_FOLT01000006.1"/>
</dbReference>
<dbReference type="STRING" id="753702.SAMN04488102_10688"/>
<reference evidence="5" key="1">
    <citation type="submission" date="2016-10" db="EMBL/GenBank/DDBJ databases">
        <authorList>
            <person name="Varghese N."/>
            <person name="Submissions S."/>
        </authorList>
    </citation>
    <scope>NUCLEOTIDE SEQUENCE [LARGE SCALE GENOMIC DNA]</scope>
    <source>
        <strain evidence="5">DSM 23664</strain>
    </source>
</reference>
<keyword evidence="3" id="KW-0812">Transmembrane</keyword>
<evidence type="ECO:0000313" key="4">
    <source>
        <dbReference type="EMBL" id="SFC41392.1"/>
    </source>
</evidence>
<evidence type="ECO:0000256" key="1">
    <source>
        <dbReference type="ARBA" id="ARBA00004241"/>
    </source>
</evidence>
<dbReference type="GO" id="GO:0009986">
    <property type="term" value="C:cell surface"/>
    <property type="evidence" value="ECO:0007669"/>
    <property type="project" value="UniProtKB-SubCell"/>
</dbReference>
<dbReference type="NCBIfam" id="TIGR02532">
    <property type="entry name" value="IV_pilin_GFxxxE"/>
    <property type="match status" value="1"/>
</dbReference>
<dbReference type="PROSITE" id="PS00409">
    <property type="entry name" value="PROKAR_NTER_METHYL"/>
    <property type="match status" value="1"/>
</dbReference>
<dbReference type="InterPro" id="IPR045584">
    <property type="entry name" value="Pilin-like"/>
</dbReference>
<comment type="subcellular location">
    <subcellularLocation>
        <location evidence="1">Cell surface</location>
    </subcellularLocation>
</comment>
<gene>
    <name evidence="4" type="ORF">SAMN04488102_10688</name>
</gene>
<dbReference type="Gene3D" id="3.30.700.10">
    <property type="entry name" value="Glycoprotein, Type 4 Pilin"/>
    <property type="match status" value="1"/>
</dbReference>
<dbReference type="EMBL" id="FOLT01000006">
    <property type="protein sequence ID" value="SFC41392.1"/>
    <property type="molecule type" value="Genomic_DNA"/>
</dbReference>
<evidence type="ECO:0000256" key="2">
    <source>
        <dbReference type="ARBA" id="ARBA00023287"/>
    </source>
</evidence>
<evidence type="ECO:0000313" key="5">
    <source>
        <dbReference type="Proteomes" id="UP000199612"/>
    </source>
</evidence>
<keyword evidence="3" id="KW-1133">Transmembrane helix</keyword>
<dbReference type="OrthoDB" id="2168776at2"/>
<dbReference type="SUPFAM" id="SSF54523">
    <property type="entry name" value="Pili subunits"/>
    <property type="match status" value="1"/>
</dbReference>
<proteinExistence type="predicted"/>
<dbReference type="InterPro" id="IPR012902">
    <property type="entry name" value="N_methyl_site"/>
</dbReference>
<accession>A0A1I1J0B0</accession>
<sequence length="119" mass="12791">MRNKIKQLMNKEEGFTLVELLAVIVILGIILAIAIPSIGGVIDRASEDAATAEETLVVDAGRLYFVQNPTVASVTVETLVDEGYIDERQDSDLLTSNFTDATTIYQTENGGASLTDPDS</sequence>
<organism evidence="4 5">
    <name type="scientific">Alkalibacterium subtropicum</name>
    <dbReference type="NCBI Taxonomy" id="753702"/>
    <lineage>
        <taxon>Bacteria</taxon>
        <taxon>Bacillati</taxon>
        <taxon>Bacillota</taxon>
        <taxon>Bacilli</taxon>
        <taxon>Lactobacillales</taxon>
        <taxon>Carnobacteriaceae</taxon>
        <taxon>Alkalibacterium</taxon>
    </lineage>
</organism>